<dbReference type="GO" id="GO:0005886">
    <property type="term" value="C:plasma membrane"/>
    <property type="evidence" value="ECO:0007669"/>
    <property type="project" value="TreeGrafter"/>
</dbReference>
<reference evidence="15" key="1">
    <citation type="submission" date="2015-09" db="EMBL/GenBank/DDBJ databases">
        <authorList>
            <person name="Daims H."/>
        </authorList>
    </citation>
    <scope>NUCLEOTIDE SEQUENCE [LARGE SCALE GENOMIC DNA]</scope>
</reference>
<dbReference type="NCBIfam" id="TIGR00362">
    <property type="entry name" value="DnaA"/>
    <property type="match status" value="1"/>
</dbReference>
<evidence type="ECO:0000259" key="12">
    <source>
        <dbReference type="SMART" id="SM00382"/>
    </source>
</evidence>
<evidence type="ECO:0000256" key="9">
    <source>
        <dbReference type="NCBIfam" id="TIGR00362"/>
    </source>
</evidence>
<comment type="similarity">
    <text evidence="1 8 11">Belongs to the DnaA family.</text>
</comment>
<dbReference type="CDD" id="cd00009">
    <property type="entry name" value="AAA"/>
    <property type="match status" value="1"/>
</dbReference>
<comment type="subunit">
    <text evidence="8">Oligomerizes as a right-handed, spiral filament on DNA at oriC.</text>
</comment>
<dbReference type="GO" id="GO:0005737">
    <property type="term" value="C:cytoplasm"/>
    <property type="evidence" value="ECO:0007669"/>
    <property type="project" value="UniProtKB-SubCell"/>
</dbReference>
<dbReference type="FunFam" id="3.40.50.300:FF:000150">
    <property type="entry name" value="Chromosomal replication initiator protein DnaA"/>
    <property type="match status" value="1"/>
</dbReference>
<protein>
    <recommendedName>
        <fullName evidence="8 9">Chromosomal replication initiator protein DnaA</fullName>
    </recommendedName>
</protein>
<dbReference type="InterPro" id="IPR001957">
    <property type="entry name" value="Chromosome_initiator_DnaA"/>
</dbReference>
<name>A0A0S4KRM1_9BACT</name>
<feature type="domain" description="AAA+ ATPase" evidence="12">
    <location>
        <begin position="142"/>
        <end position="269"/>
    </location>
</feature>
<feature type="binding site" evidence="8">
    <location>
        <position position="155"/>
    </location>
    <ligand>
        <name>ATP</name>
        <dbReference type="ChEBI" id="CHEBI:30616"/>
    </ligand>
</feature>
<dbReference type="FunFam" id="1.10.8.60:FF:000003">
    <property type="entry name" value="Chromosomal replication initiator protein DnaA"/>
    <property type="match status" value="1"/>
</dbReference>
<dbReference type="STRING" id="1715989.NITINOP_0993"/>
<dbReference type="PANTHER" id="PTHR30050:SF2">
    <property type="entry name" value="CHROMOSOMAL REPLICATION INITIATOR PROTEIN DNAA"/>
    <property type="match status" value="1"/>
</dbReference>
<dbReference type="PROSITE" id="PS01008">
    <property type="entry name" value="DNAA"/>
    <property type="match status" value="1"/>
</dbReference>
<dbReference type="Gene3D" id="3.30.300.180">
    <property type="match status" value="1"/>
</dbReference>
<evidence type="ECO:0000313" key="15">
    <source>
        <dbReference type="Proteomes" id="UP000066284"/>
    </source>
</evidence>
<dbReference type="InterPro" id="IPR013317">
    <property type="entry name" value="DnaA_dom"/>
</dbReference>
<dbReference type="SUPFAM" id="SSF52540">
    <property type="entry name" value="P-loop containing nucleoside triphosphate hydrolases"/>
    <property type="match status" value="1"/>
</dbReference>
<evidence type="ECO:0000256" key="7">
    <source>
        <dbReference type="ARBA" id="ARBA00023125"/>
    </source>
</evidence>
<feature type="binding site" evidence="8">
    <location>
        <position position="156"/>
    </location>
    <ligand>
        <name>ATP</name>
        <dbReference type="ChEBI" id="CHEBI:30616"/>
    </ligand>
</feature>
<dbReference type="PANTHER" id="PTHR30050">
    <property type="entry name" value="CHROMOSOMAL REPLICATION INITIATOR PROTEIN DNAA"/>
    <property type="match status" value="1"/>
</dbReference>
<comment type="function">
    <text evidence="8 10">Plays an essential role in the initiation and regulation of chromosomal replication. ATP-DnaA binds to the origin of replication (oriC) to initiate formation of the DNA replication initiation complex once per cell cycle. Binds the DnaA box (a 9 base pair repeat at the origin) and separates the double-stranded (ds)DNA. Forms a right-handed helical filament on oriC DNA; dsDNA binds to the exterior of the filament while single-stranded (ss)DNA is stabiized in the filament's interior. The ATP-DnaA-oriC complex binds and stabilizes one strand of the AT-rich DNA unwinding element (DUE), permitting loading of DNA polymerase. After initiation quickly degrades to an ADP-DnaA complex that is not apt for DNA replication. Binds acidic phospholipids.</text>
</comment>
<evidence type="ECO:0000256" key="2">
    <source>
        <dbReference type="ARBA" id="ARBA00022490"/>
    </source>
</evidence>
<dbReference type="KEGG" id="nio:NITINOP_0993"/>
<accession>A0A0S4KRM1</accession>
<keyword evidence="15" id="KW-1185">Reference proteome</keyword>
<dbReference type="PRINTS" id="PR00051">
    <property type="entry name" value="DNAA"/>
</dbReference>
<organism evidence="14 15">
    <name type="scientific">Candidatus Nitrospira inopinata</name>
    <dbReference type="NCBI Taxonomy" id="1715989"/>
    <lineage>
        <taxon>Bacteria</taxon>
        <taxon>Pseudomonadati</taxon>
        <taxon>Nitrospirota</taxon>
        <taxon>Nitrospiria</taxon>
        <taxon>Nitrospirales</taxon>
        <taxon>Nitrospiraceae</taxon>
        <taxon>Nitrospira</taxon>
    </lineage>
</organism>
<dbReference type="GO" id="GO:0006275">
    <property type="term" value="P:regulation of DNA replication"/>
    <property type="evidence" value="ECO:0007669"/>
    <property type="project" value="UniProtKB-UniRule"/>
</dbReference>
<dbReference type="InterPro" id="IPR003593">
    <property type="entry name" value="AAA+_ATPase"/>
</dbReference>
<proteinExistence type="inferred from homology"/>
<evidence type="ECO:0000256" key="6">
    <source>
        <dbReference type="ARBA" id="ARBA00023121"/>
    </source>
</evidence>
<evidence type="ECO:0000259" key="13">
    <source>
        <dbReference type="SMART" id="SM00760"/>
    </source>
</evidence>
<dbReference type="InterPro" id="IPR027417">
    <property type="entry name" value="P-loop_NTPase"/>
</dbReference>
<dbReference type="InterPro" id="IPR038454">
    <property type="entry name" value="DnaA_N_sf"/>
</dbReference>
<comment type="domain">
    <text evidence="8">Domain I is involved in oligomerization and binding regulators, domain II is flexibile and of varying length in different bacteria, domain III forms the AAA+ region, while domain IV binds dsDNA.</text>
</comment>
<evidence type="ECO:0000256" key="3">
    <source>
        <dbReference type="ARBA" id="ARBA00022705"/>
    </source>
</evidence>
<dbReference type="AlphaFoldDB" id="A0A0S4KRM1"/>
<dbReference type="InterPro" id="IPR024633">
    <property type="entry name" value="DnaA_N_dom"/>
</dbReference>
<feature type="region of interest" description="Domain I, interacts with DnaA modulators" evidence="8">
    <location>
        <begin position="1"/>
        <end position="91"/>
    </location>
</feature>
<dbReference type="Pfam" id="PF00308">
    <property type="entry name" value="Bac_DnaA"/>
    <property type="match status" value="1"/>
</dbReference>
<dbReference type="HAMAP" id="MF_00377">
    <property type="entry name" value="DnaA_bact"/>
    <property type="match status" value="1"/>
</dbReference>
<evidence type="ECO:0000256" key="11">
    <source>
        <dbReference type="RuleBase" id="RU004227"/>
    </source>
</evidence>
<dbReference type="InterPro" id="IPR020591">
    <property type="entry name" value="Chromosome_initiator_DnaA-like"/>
</dbReference>
<dbReference type="SMART" id="SM00760">
    <property type="entry name" value="Bac_DnaA_C"/>
    <property type="match status" value="1"/>
</dbReference>
<comment type="caution">
    <text evidence="8">Lacks conserved residue(s) required for the propagation of feature annotation.</text>
</comment>
<dbReference type="Gene3D" id="1.10.8.60">
    <property type="match status" value="1"/>
</dbReference>
<dbReference type="InterPro" id="IPR018312">
    <property type="entry name" value="Chromosome_initiator_DnaA_CS"/>
</dbReference>
<dbReference type="CDD" id="cd06571">
    <property type="entry name" value="Bac_DnaA_C"/>
    <property type="match status" value="1"/>
</dbReference>
<feature type="binding site" evidence="8">
    <location>
        <position position="157"/>
    </location>
    <ligand>
        <name>ATP</name>
        <dbReference type="ChEBI" id="CHEBI:30616"/>
    </ligand>
</feature>
<dbReference type="GO" id="GO:0008289">
    <property type="term" value="F:lipid binding"/>
    <property type="evidence" value="ECO:0007669"/>
    <property type="project" value="UniProtKB-KW"/>
</dbReference>
<feature type="region of interest" description="Domain IV, binds dsDNA" evidence="8">
    <location>
        <begin position="325"/>
        <end position="445"/>
    </location>
</feature>
<dbReference type="GO" id="GO:0006270">
    <property type="term" value="P:DNA replication initiation"/>
    <property type="evidence" value="ECO:0007669"/>
    <property type="project" value="UniProtKB-UniRule"/>
</dbReference>
<dbReference type="Gene3D" id="3.40.50.300">
    <property type="entry name" value="P-loop containing nucleotide triphosphate hydrolases"/>
    <property type="match status" value="1"/>
</dbReference>
<dbReference type="SUPFAM" id="SSF48295">
    <property type="entry name" value="TrpR-like"/>
    <property type="match status" value="1"/>
</dbReference>
<dbReference type="Pfam" id="PF08299">
    <property type="entry name" value="Bac_DnaA_C"/>
    <property type="match status" value="1"/>
</dbReference>
<dbReference type="GO" id="GO:0005524">
    <property type="term" value="F:ATP binding"/>
    <property type="evidence" value="ECO:0007669"/>
    <property type="project" value="UniProtKB-UniRule"/>
</dbReference>
<evidence type="ECO:0000256" key="10">
    <source>
        <dbReference type="RuleBase" id="RU000577"/>
    </source>
</evidence>
<evidence type="ECO:0000256" key="4">
    <source>
        <dbReference type="ARBA" id="ARBA00022741"/>
    </source>
</evidence>
<evidence type="ECO:0000256" key="5">
    <source>
        <dbReference type="ARBA" id="ARBA00022840"/>
    </source>
</evidence>
<dbReference type="FunFam" id="1.10.1750.10:FF:000002">
    <property type="entry name" value="Chromosomal replication initiator protein DnaA"/>
    <property type="match status" value="1"/>
</dbReference>
<dbReference type="GO" id="GO:0003688">
    <property type="term" value="F:DNA replication origin binding"/>
    <property type="evidence" value="ECO:0007669"/>
    <property type="project" value="UniProtKB-UniRule"/>
</dbReference>
<dbReference type="InterPro" id="IPR013159">
    <property type="entry name" value="DnaA_C"/>
</dbReference>
<dbReference type="Proteomes" id="UP000066284">
    <property type="component" value="Chromosome 1"/>
</dbReference>
<comment type="subcellular location">
    <subcellularLocation>
        <location evidence="8">Cytoplasm</location>
    </subcellularLocation>
</comment>
<dbReference type="Gene3D" id="1.10.1750.10">
    <property type="match status" value="1"/>
</dbReference>
<keyword evidence="5 8" id="KW-0067">ATP-binding</keyword>
<keyword evidence="2 8" id="KW-0963">Cytoplasm</keyword>
<keyword evidence="3 8" id="KW-0235">DNA replication</keyword>
<feature type="domain" description="Chromosomal replication initiator DnaA C-terminal" evidence="13">
    <location>
        <begin position="352"/>
        <end position="421"/>
    </location>
</feature>
<keyword evidence="4 8" id="KW-0547">Nucleotide-binding</keyword>
<keyword evidence="6 8" id="KW-0446">Lipid-binding</keyword>
<dbReference type="RefSeq" id="WP_197549215.1">
    <property type="nucleotide sequence ID" value="NZ_LN885086.1"/>
</dbReference>
<dbReference type="SMART" id="SM00382">
    <property type="entry name" value="AAA"/>
    <property type="match status" value="1"/>
</dbReference>
<dbReference type="Pfam" id="PF11638">
    <property type="entry name" value="DnaA_N"/>
    <property type="match status" value="1"/>
</dbReference>
<gene>
    <name evidence="8 14" type="primary">dnaA</name>
    <name evidence="14" type="ORF">NITINOP_0993</name>
</gene>
<sequence length="445" mass="50641">MLWQEALRHIQEKVPPQVYDTWFTLTHLDRIEDTVAYVAVPNKFFGDWLDKHYERLIVEAITVSGGEGEKVQSVSFKVVPGEASQTMEGEISAAPPRFANQARARRGVQLNPKYTFGSFVVGAGNQFAHAACMAVAEQPGKTYNPLFIYGGVGLGKTHLLNAIGNHVAEKTDLRIAYLTTEQFTNEVINSIRYDKMMDLRKRYRHIDMLMIDDIQFLVGKERTQEEFFHTFNSLYEGHKQIVLSSDRFPKDMPDIEERLRSRFEWGLIADLQPPDVETRIAILRKKSEDEGITLPEDVIQFLSSTMKSNIRELEGSLVRLGAYSSLTGQAITLEMAKNVLRDLIGDKKKVVAMDDIQEAVCAQFRIKVTELKSRRRSKTLVHPRQIAMYLCRELTDASYPEIGRHFGGKDHTTIMHACRQVAKAKEKDEALHNAIEALKEQILRG</sequence>
<dbReference type="EMBL" id="LN885086">
    <property type="protein sequence ID" value="CUQ65968.1"/>
    <property type="molecule type" value="Genomic_DNA"/>
</dbReference>
<evidence type="ECO:0000256" key="8">
    <source>
        <dbReference type="HAMAP-Rule" id="MF_00377"/>
    </source>
</evidence>
<evidence type="ECO:0000313" key="14">
    <source>
        <dbReference type="EMBL" id="CUQ65968.1"/>
    </source>
</evidence>
<evidence type="ECO:0000256" key="1">
    <source>
        <dbReference type="ARBA" id="ARBA00006583"/>
    </source>
</evidence>
<keyword evidence="7 8" id="KW-0238">DNA-binding</keyword>
<feature type="binding site" evidence="8">
    <location>
        <position position="153"/>
    </location>
    <ligand>
        <name>ATP</name>
        <dbReference type="ChEBI" id="CHEBI:30616"/>
    </ligand>
</feature>
<dbReference type="InterPro" id="IPR010921">
    <property type="entry name" value="Trp_repressor/repl_initiator"/>
</dbReference>